<proteinExistence type="predicted"/>
<dbReference type="SUPFAM" id="SSF47240">
    <property type="entry name" value="Ferritin-like"/>
    <property type="match status" value="1"/>
</dbReference>
<keyword evidence="2" id="KW-1185">Reference proteome</keyword>
<protein>
    <recommendedName>
        <fullName evidence="3">Ferritin-like domain-containing protein</fullName>
    </recommendedName>
</protein>
<gene>
    <name evidence="1" type="ORF">Cba03nite_15370</name>
</gene>
<dbReference type="Gene3D" id="1.20.1260.10">
    <property type="match status" value="1"/>
</dbReference>
<dbReference type="Proteomes" id="UP000601223">
    <property type="component" value="Unassembled WGS sequence"/>
</dbReference>
<evidence type="ECO:0000313" key="2">
    <source>
        <dbReference type="Proteomes" id="UP000601223"/>
    </source>
</evidence>
<sequence>MNKQAVSENERWLLSYYRASEINGALFFGRVARTVRGPLLVDVTHHFTDEANHANYWTKCLDDMDLTPVPQNRAYQDQYLEAVGMPANVMEVMAITQVFEKRVIGQYGRHQRYAGTHPLAKATIQKIMLDERWHVKYVRDALADLSGKYGAELIDTTLARFTAADDEVYAKTLEEYGQRLEFLGETTEHYHGTETE</sequence>
<dbReference type="InterPro" id="IPR009078">
    <property type="entry name" value="Ferritin-like_SF"/>
</dbReference>
<name>A0A8J3NHU4_9ACTN</name>
<evidence type="ECO:0008006" key="3">
    <source>
        <dbReference type="Google" id="ProtNLM"/>
    </source>
</evidence>
<organism evidence="1 2">
    <name type="scientific">Catellatospora bangladeshensis</name>
    <dbReference type="NCBI Taxonomy" id="310355"/>
    <lineage>
        <taxon>Bacteria</taxon>
        <taxon>Bacillati</taxon>
        <taxon>Actinomycetota</taxon>
        <taxon>Actinomycetes</taxon>
        <taxon>Micromonosporales</taxon>
        <taxon>Micromonosporaceae</taxon>
        <taxon>Catellatospora</taxon>
    </lineage>
</organism>
<evidence type="ECO:0000313" key="1">
    <source>
        <dbReference type="EMBL" id="GIF80188.1"/>
    </source>
</evidence>
<reference evidence="1 2" key="1">
    <citation type="submission" date="2021-01" db="EMBL/GenBank/DDBJ databases">
        <title>Whole genome shotgun sequence of Catellatospora bangladeshensis NBRC 107357.</title>
        <authorList>
            <person name="Komaki H."/>
            <person name="Tamura T."/>
        </authorList>
    </citation>
    <scope>NUCLEOTIDE SEQUENCE [LARGE SCALE GENOMIC DNA]</scope>
    <source>
        <strain evidence="1 2">NBRC 107357</strain>
    </source>
</reference>
<dbReference type="InterPro" id="IPR012347">
    <property type="entry name" value="Ferritin-like"/>
</dbReference>
<accession>A0A8J3NHU4</accession>
<dbReference type="EMBL" id="BONF01000009">
    <property type="protein sequence ID" value="GIF80188.1"/>
    <property type="molecule type" value="Genomic_DNA"/>
</dbReference>
<dbReference type="AlphaFoldDB" id="A0A8J3NHU4"/>
<dbReference type="CDD" id="cd00657">
    <property type="entry name" value="Ferritin_like"/>
    <property type="match status" value="1"/>
</dbReference>
<comment type="caution">
    <text evidence="1">The sequence shown here is derived from an EMBL/GenBank/DDBJ whole genome shotgun (WGS) entry which is preliminary data.</text>
</comment>